<reference evidence="3" key="1">
    <citation type="submission" date="2019-10" db="EMBL/GenBank/DDBJ databases">
        <authorList>
            <person name="Nor Muhammad N."/>
        </authorList>
    </citation>
    <scope>NUCLEOTIDE SEQUENCE</scope>
</reference>
<dbReference type="PANTHER" id="PTHR31438">
    <property type="entry name" value="LYSINE N-ACYLTRANSFERASE C17G9.06C-RELATED"/>
    <property type="match status" value="1"/>
</dbReference>
<dbReference type="Gene3D" id="3.40.630.30">
    <property type="match status" value="1"/>
</dbReference>
<dbReference type="GO" id="GO:0005524">
    <property type="term" value="F:ATP binding"/>
    <property type="evidence" value="ECO:0007669"/>
    <property type="project" value="UniProtKB-KW"/>
</dbReference>
<evidence type="ECO:0000256" key="1">
    <source>
        <dbReference type="ARBA" id="ARBA00009893"/>
    </source>
</evidence>
<dbReference type="PANTHER" id="PTHR31438:SF1">
    <property type="entry name" value="LYSINE N-ACYLTRANSFERASE C17G9.06C-RELATED"/>
    <property type="match status" value="1"/>
</dbReference>
<dbReference type="Pfam" id="PF13523">
    <property type="entry name" value="Acetyltransf_8"/>
    <property type="match status" value="1"/>
</dbReference>
<protein>
    <submittedName>
        <fullName evidence="3">Spermidine/putrescine import ATP-binding protein PotA (EC)</fullName>
    </submittedName>
</protein>
<proteinExistence type="inferred from homology"/>
<gene>
    <name evidence="3" type="primary">Q8DPC2</name>
</gene>
<dbReference type="InterPro" id="IPR019432">
    <property type="entry name" value="Acyltransferase_MbtK/IucB-like"/>
</dbReference>
<sequence>MSPPNPRPPLAVQQPKLHTAWRRVVVLPDGSKVDIDAPRDASQPTKVAIDGAIVAAYRTLPRTAALVISAVDTPHHNSAAHIPKFPIIQVLPPSDVQDGACTTVSSADLWGVLNIFHTVYHTQETIPIVFASSLQNAPDLTTYLLLSGLARKQHTTPGDAAAFAHARTSPELFLLRETFWQGAGTSAAFHTRGGWLRGHAAFLAAAPFPHVQSFTRTDLVIAAHPLRPPKPRPGEVIYRKYFPSVGQSLEFVYFDGTGEAVGTEPVADAGGVQVSRHLATFHRWHNSDHVNRGWGERGPLEKHRKYVDGLLADPGVLPVIMSWDGEYMGYAELVYLKENHAGAYVPGGVWDYDRGLHILVGEEKFRGLHRSKAWMSAIHHFLFLSDPRTLRSIGEPKMVNAAVIRLSIEAGMNVETWFDFPYKRSVMTWLPRERWFRLDILAFAEDVDAPAAKL</sequence>
<dbReference type="AlphaFoldDB" id="A0A5K1JSA2"/>
<accession>A0A5K1JSA2</accession>
<dbReference type="SUPFAM" id="SSF55729">
    <property type="entry name" value="Acyl-CoA N-acyltransferases (Nat)"/>
    <property type="match status" value="1"/>
</dbReference>
<name>A0A5K1JSA2_9APHY</name>
<organism evidence="3">
    <name type="scientific">Ganoderma boninense</name>
    <dbReference type="NCBI Taxonomy" id="34458"/>
    <lineage>
        <taxon>Eukaryota</taxon>
        <taxon>Fungi</taxon>
        <taxon>Dikarya</taxon>
        <taxon>Basidiomycota</taxon>
        <taxon>Agaricomycotina</taxon>
        <taxon>Agaricomycetes</taxon>
        <taxon>Polyporales</taxon>
        <taxon>Polyporaceae</taxon>
        <taxon>Ganoderma</taxon>
    </lineage>
</organism>
<dbReference type="InterPro" id="IPR016181">
    <property type="entry name" value="Acyl_CoA_acyltransferase"/>
</dbReference>
<feature type="domain" description="Acyltransferase MbtK/IucB-like conserved" evidence="2">
    <location>
        <begin position="270"/>
        <end position="317"/>
    </location>
</feature>
<keyword evidence="3" id="KW-0547">Nucleotide-binding</keyword>
<dbReference type="SMART" id="SM01006">
    <property type="entry name" value="AlcB"/>
    <property type="match status" value="1"/>
</dbReference>
<keyword evidence="3" id="KW-0067">ATP-binding</keyword>
<dbReference type="GO" id="GO:0016410">
    <property type="term" value="F:N-acyltransferase activity"/>
    <property type="evidence" value="ECO:0007669"/>
    <property type="project" value="TreeGrafter"/>
</dbReference>
<comment type="similarity">
    <text evidence="1">Belongs to the lysine N-acyltransferase MbtK family.</text>
</comment>
<dbReference type="GO" id="GO:0019290">
    <property type="term" value="P:siderophore biosynthetic process"/>
    <property type="evidence" value="ECO:0007669"/>
    <property type="project" value="InterPro"/>
</dbReference>
<dbReference type="EMBL" id="LR724163">
    <property type="protein sequence ID" value="VWO94704.1"/>
    <property type="molecule type" value="Genomic_DNA"/>
</dbReference>
<evidence type="ECO:0000313" key="3">
    <source>
        <dbReference type="EMBL" id="VWO94704.1"/>
    </source>
</evidence>
<evidence type="ECO:0000259" key="2">
    <source>
        <dbReference type="SMART" id="SM01006"/>
    </source>
</evidence>